<keyword evidence="1" id="KW-0813">Transport</keyword>
<reference evidence="5 6" key="1">
    <citation type="submission" date="2023-02" db="EMBL/GenBank/DDBJ databases">
        <title>Description and genomic characterization of Microbulbifer bruguierae sp. nov., isolated from the sediment of mangrove plant Bruguiera sexangula.</title>
        <authorList>
            <person name="Long M."/>
        </authorList>
    </citation>
    <scope>NUCLEOTIDE SEQUENCE [LARGE SCALE GENOMIC DNA]</scope>
    <source>
        <strain evidence="5 6">H12</strain>
    </source>
</reference>
<dbReference type="InterPro" id="IPR058647">
    <property type="entry name" value="BSH_CzcB-like"/>
</dbReference>
<protein>
    <submittedName>
        <fullName evidence="5">Efflux RND transporter periplasmic adaptor subunit</fullName>
    </submittedName>
</protein>
<evidence type="ECO:0000313" key="6">
    <source>
        <dbReference type="Proteomes" id="UP001236500"/>
    </source>
</evidence>
<dbReference type="Gene3D" id="2.40.420.20">
    <property type="match status" value="1"/>
</dbReference>
<keyword evidence="6" id="KW-1185">Reference proteome</keyword>
<gene>
    <name evidence="5" type="ORF">PVT68_09220</name>
</gene>
<organism evidence="5 6">
    <name type="scientific">Microbulbifer bruguierae</name>
    <dbReference type="NCBI Taxonomy" id="3029061"/>
    <lineage>
        <taxon>Bacteria</taxon>
        <taxon>Pseudomonadati</taxon>
        <taxon>Pseudomonadota</taxon>
        <taxon>Gammaproteobacteria</taxon>
        <taxon>Cellvibrionales</taxon>
        <taxon>Microbulbiferaceae</taxon>
        <taxon>Microbulbifer</taxon>
    </lineage>
</organism>
<dbReference type="Gene3D" id="2.40.50.100">
    <property type="match status" value="1"/>
</dbReference>
<feature type="domain" description="CzcB-like C-terminal circularly permuted SH3-like" evidence="4">
    <location>
        <begin position="241"/>
        <end position="302"/>
    </location>
</feature>
<dbReference type="RefSeq" id="WP_280322450.1">
    <property type="nucleotide sequence ID" value="NZ_CP118605.1"/>
</dbReference>
<dbReference type="Proteomes" id="UP001236500">
    <property type="component" value="Chromosome"/>
</dbReference>
<evidence type="ECO:0000259" key="2">
    <source>
        <dbReference type="Pfam" id="PF25954"/>
    </source>
</evidence>
<dbReference type="EMBL" id="CP118605">
    <property type="protein sequence ID" value="WGL18462.1"/>
    <property type="molecule type" value="Genomic_DNA"/>
</dbReference>
<dbReference type="InterPro" id="IPR058649">
    <property type="entry name" value="CzcB_C"/>
</dbReference>
<proteinExistence type="predicted"/>
<dbReference type="InterPro" id="IPR051909">
    <property type="entry name" value="MFP_Cation_Efflux"/>
</dbReference>
<dbReference type="Gene3D" id="2.40.30.170">
    <property type="match status" value="1"/>
</dbReference>
<dbReference type="InterPro" id="IPR011053">
    <property type="entry name" value="Single_hybrid_motif"/>
</dbReference>
<feature type="domain" description="CusB-like beta-barrel" evidence="2">
    <location>
        <begin position="162"/>
        <end position="232"/>
    </location>
</feature>
<name>A0ABY8NIP4_9GAMM</name>
<evidence type="ECO:0000256" key="1">
    <source>
        <dbReference type="ARBA" id="ARBA00022448"/>
    </source>
</evidence>
<dbReference type="SUPFAM" id="SSF51230">
    <property type="entry name" value="Single hybrid motif"/>
    <property type="match status" value="1"/>
</dbReference>
<dbReference type="CDD" id="cd06850">
    <property type="entry name" value="biotinyl_domain"/>
    <property type="match status" value="1"/>
</dbReference>
<evidence type="ECO:0000313" key="5">
    <source>
        <dbReference type="EMBL" id="WGL18462.1"/>
    </source>
</evidence>
<dbReference type="InterPro" id="IPR058792">
    <property type="entry name" value="Beta-barrel_RND_2"/>
</dbReference>
<sequence>MFLSMLSRKLRGQFPLATAILFLMLSGRVSGAGGHYGGHGNGRGEQKVVELGEQALARADLSTALAGPRKLEQYLTLYGKLLPEPTAVSHIRARYAGVVSQVKVHIGDKVEKGQVLATVDSNESLQEYQLRAPFAGMVTAKHAGPGEFVNDQILFTVADYSQLWADLQVFPARMASVRKGQRVQVSAGDRIFTGSVRSVVPGSENLPYARARVLVGNSDGIWAPGIFVEGRVEVATTEVPLAVDIRALQSLDGNTVVFVQRAPGRFEAVPVVLGARGKHFVEVRSGLKSGARYAVENSYLLKAELEKSSAEHTH</sequence>
<dbReference type="PANTHER" id="PTHR30097">
    <property type="entry name" value="CATION EFFLUX SYSTEM PROTEIN CUSB"/>
    <property type="match status" value="1"/>
</dbReference>
<feature type="domain" description="CzcB-like barrel-sandwich hybrid" evidence="3">
    <location>
        <begin position="88"/>
        <end position="159"/>
    </location>
</feature>
<evidence type="ECO:0000259" key="4">
    <source>
        <dbReference type="Pfam" id="PF25975"/>
    </source>
</evidence>
<evidence type="ECO:0000259" key="3">
    <source>
        <dbReference type="Pfam" id="PF25973"/>
    </source>
</evidence>
<dbReference type="Pfam" id="PF25975">
    <property type="entry name" value="CzcB_C"/>
    <property type="match status" value="1"/>
</dbReference>
<dbReference type="Pfam" id="PF25973">
    <property type="entry name" value="BSH_CzcB"/>
    <property type="match status" value="1"/>
</dbReference>
<accession>A0ABY8NIP4</accession>
<dbReference type="Pfam" id="PF25954">
    <property type="entry name" value="Beta-barrel_RND_2"/>
    <property type="match status" value="1"/>
</dbReference>
<dbReference type="PANTHER" id="PTHR30097:SF4">
    <property type="entry name" value="SLR6042 PROTEIN"/>
    <property type="match status" value="1"/>
</dbReference>